<gene>
    <name evidence="1" type="ORF">SPELUC_LOCUS5208</name>
</gene>
<accession>A0ACA9LU69</accession>
<proteinExistence type="predicted"/>
<evidence type="ECO:0000313" key="2">
    <source>
        <dbReference type="Proteomes" id="UP000789366"/>
    </source>
</evidence>
<protein>
    <submittedName>
        <fullName evidence="1">904_t:CDS:1</fullName>
    </submittedName>
</protein>
<name>A0ACA9LU69_9GLOM</name>
<sequence>MSIGFVSIGISKRSKLPGLLFCLSLTFALSLEDGRLLELKDFRKLLFCELVVSSTVIVIRQLFPFVLSELRLLAYILMEHSIISNVPSINVAAESNHHIFGNIRYNRLLKKMTAVISKQINEYRASDSTVEEPSFLARYRMVNQRNNVISNEILVVINPGKVVSGIVSKIMATVAHKREVMASKR</sequence>
<reference evidence="1" key="1">
    <citation type="submission" date="2021-06" db="EMBL/GenBank/DDBJ databases">
        <authorList>
            <person name="Kallberg Y."/>
            <person name="Tangrot J."/>
            <person name="Rosling A."/>
        </authorList>
    </citation>
    <scope>NUCLEOTIDE SEQUENCE</scope>
    <source>
        <strain evidence="1">28 12/20/2015</strain>
    </source>
</reference>
<comment type="caution">
    <text evidence="1">The sequence shown here is derived from an EMBL/GenBank/DDBJ whole genome shotgun (WGS) entry which is preliminary data.</text>
</comment>
<keyword evidence="2" id="KW-1185">Reference proteome</keyword>
<evidence type="ECO:0000313" key="1">
    <source>
        <dbReference type="EMBL" id="CAG8551120.1"/>
    </source>
</evidence>
<dbReference type="Proteomes" id="UP000789366">
    <property type="component" value="Unassembled WGS sequence"/>
</dbReference>
<organism evidence="1 2">
    <name type="scientific">Cetraspora pellucida</name>
    <dbReference type="NCBI Taxonomy" id="1433469"/>
    <lineage>
        <taxon>Eukaryota</taxon>
        <taxon>Fungi</taxon>
        <taxon>Fungi incertae sedis</taxon>
        <taxon>Mucoromycota</taxon>
        <taxon>Glomeromycotina</taxon>
        <taxon>Glomeromycetes</taxon>
        <taxon>Diversisporales</taxon>
        <taxon>Gigasporaceae</taxon>
        <taxon>Cetraspora</taxon>
    </lineage>
</organism>
<dbReference type="EMBL" id="CAJVPW010005173">
    <property type="protein sequence ID" value="CAG8551120.1"/>
    <property type="molecule type" value="Genomic_DNA"/>
</dbReference>